<evidence type="ECO:0000256" key="4">
    <source>
        <dbReference type="ARBA" id="ARBA00022679"/>
    </source>
</evidence>
<name>A0A2T4U2R3_9BACI</name>
<evidence type="ECO:0000256" key="2">
    <source>
        <dbReference type="ARBA" id="ARBA00022552"/>
    </source>
</evidence>
<comment type="function">
    <text evidence="6">Specifically methylates the N7 position of guanine in position 535 of 16S rRNA.</text>
</comment>
<keyword evidence="3 6" id="KW-0489">Methyltransferase</keyword>
<comment type="caution">
    <text evidence="6">Lacks conserved residue(s) required for the propagation of feature annotation.</text>
</comment>
<dbReference type="CDD" id="cd02440">
    <property type="entry name" value="AdoMet_MTases"/>
    <property type="match status" value="1"/>
</dbReference>
<dbReference type="Pfam" id="PF02527">
    <property type="entry name" value="GidB"/>
    <property type="match status" value="1"/>
</dbReference>
<evidence type="ECO:0000313" key="9">
    <source>
        <dbReference type="Proteomes" id="UP000240509"/>
    </source>
</evidence>
<sequence>MNAKQLQEALEERGITLNEEQLERLSRYYEILVDWNERMNLTAITEKEEVYLKHFYDSLTAAFSFDFRRPLRVVDVGAGAGFPSLPLKICFPEIDVTIVDSLNKRITFLNALAEELDLTGVAFYHDRAEQFARKKEHREQYDVVLSRAVARMSVLTELCLPLVKKDGMFIAMKASGAAEELKDAKKAIQLLGGSVENKFDFSLPEEGGERSVIHVRKTGTTSKKFPRKPGTPNKQPIS</sequence>
<keyword evidence="2 6" id="KW-0698">rRNA processing</keyword>
<dbReference type="NCBIfam" id="TIGR00138">
    <property type="entry name" value="rsmG_gidB"/>
    <property type="match status" value="1"/>
</dbReference>
<gene>
    <name evidence="6" type="primary">rsmG</name>
    <name evidence="8" type="ORF">C6Y45_15160</name>
</gene>
<evidence type="ECO:0000256" key="7">
    <source>
        <dbReference type="SAM" id="MobiDB-lite"/>
    </source>
</evidence>
<feature type="region of interest" description="Disordered" evidence="7">
    <location>
        <begin position="210"/>
        <end position="238"/>
    </location>
</feature>
<comment type="subcellular location">
    <subcellularLocation>
        <location evidence="6">Cytoplasm</location>
    </subcellularLocation>
</comment>
<dbReference type="OrthoDB" id="9808773at2"/>
<dbReference type="FunFam" id="3.40.50.150:FF:000041">
    <property type="entry name" value="Ribosomal RNA small subunit methyltransferase G"/>
    <property type="match status" value="1"/>
</dbReference>
<organism evidence="8 9">
    <name type="scientific">Alkalicoccus saliphilus</name>
    <dbReference type="NCBI Taxonomy" id="200989"/>
    <lineage>
        <taxon>Bacteria</taxon>
        <taxon>Bacillati</taxon>
        <taxon>Bacillota</taxon>
        <taxon>Bacilli</taxon>
        <taxon>Bacillales</taxon>
        <taxon>Bacillaceae</taxon>
        <taxon>Alkalicoccus</taxon>
    </lineage>
</organism>
<keyword evidence="9" id="KW-1185">Reference proteome</keyword>
<dbReference type="GO" id="GO:0005829">
    <property type="term" value="C:cytosol"/>
    <property type="evidence" value="ECO:0007669"/>
    <property type="project" value="TreeGrafter"/>
</dbReference>
<accession>A0A2T4U2R3</accession>
<feature type="binding site" evidence="6">
    <location>
        <begin position="128"/>
        <end position="129"/>
    </location>
    <ligand>
        <name>S-adenosyl-L-methionine</name>
        <dbReference type="ChEBI" id="CHEBI:59789"/>
    </ligand>
</feature>
<keyword evidence="1 6" id="KW-0963">Cytoplasm</keyword>
<evidence type="ECO:0000256" key="6">
    <source>
        <dbReference type="HAMAP-Rule" id="MF_00074"/>
    </source>
</evidence>
<evidence type="ECO:0000313" key="8">
    <source>
        <dbReference type="EMBL" id="PTL37691.1"/>
    </source>
</evidence>
<evidence type="ECO:0000256" key="3">
    <source>
        <dbReference type="ARBA" id="ARBA00022603"/>
    </source>
</evidence>
<dbReference type="InterPro" id="IPR029063">
    <property type="entry name" value="SAM-dependent_MTases_sf"/>
</dbReference>
<feature type="binding site" evidence="6">
    <location>
        <position position="147"/>
    </location>
    <ligand>
        <name>S-adenosyl-L-methionine</name>
        <dbReference type="ChEBI" id="CHEBI:59789"/>
    </ligand>
</feature>
<dbReference type="PANTHER" id="PTHR31760:SF0">
    <property type="entry name" value="S-ADENOSYL-L-METHIONINE-DEPENDENT METHYLTRANSFERASES SUPERFAMILY PROTEIN"/>
    <property type="match status" value="1"/>
</dbReference>
<dbReference type="Proteomes" id="UP000240509">
    <property type="component" value="Unassembled WGS sequence"/>
</dbReference>
<dbReference type="EC" id="2.1.1.-" evidence="6"/>
<reference evidence="8 9" key="1">
    <citation type="submission" date="2018-03" db="EMBL/GenBank/DDBJ databases">
        <title>Alkalicoccus saliphilus sp. nov., isolated from a mineral pool.</title>
        <authorList>
            <person name="Zhao B."/>
        </authorList>
    </citation>
    <scope>NUCLEOTIDE SEQUENCE [LARGE SCALE GENOMIC DNA]</scope>
    <source>
        <strain evidence="8 9">6AG</strain>
    </source>
</reference>
<dbReference type="GO" id="GO:0070043">
    <property type="term" value="F:rRNA (guanine-N7-)-methyltransferase activity"/>
    <property type="evidence" value="ECO:0007669"/>
    <property type="project" value="UniProtKB-UniRule"/>
</dbReference>
<dbReference type="AlphaFoldDB" id="A0A2T4U2R3"/>
<feature type="binding site" evidence="6">
    <location>
        <position position="77"/>
    </location>
    <ligand>
        <name>S-adenosyl-L-methionine</name>
        <dbReference type="ChEBI" id="CHEBI:59789"/>
    </ligand>
</feature>
<comment type="similarity">
    <text evidence="6">Belongs to the methyltransferase superfamily. RNA methyltransferase RsmG family.</text>
</comment>
<comment type="caution">
    <text evidence="8">The sequence shown here is derived from an EMBL/GenBank/DDBJ whole genome shotgun (WGS) entry which is preliminary data.</text>
</comment>
<feature type="binding site" evidence="6">
    <location>
        <position position="82"/>
    </location>
    <ligand>
        <name>S-adenosyl-L-methionine</name>
        <dbReference type="ChEBI" id="CHEBI:59789"/>
    </ligand>
</feature>
<proteinExistence type="inferred from homology"/>
<dbReference type="EMBL" id="PZJJ01000037">
    <property type="protein sequence ID" value="PTL37691.1"/>
    <property type="molecule type" value="Genomic_DNA"/>
</dbReference>
<evidence type="ECO:0000256" key="1">
    <source>
        <dbReference type="ARBA" id="ARBA00022490"/>
    </source>
</evidence>
<keyword evidence="4 6" id="KW-0808">Transferase</keyword>
<dbReference type="HAMAP" id="MF_00074">
    <property type="entry name" value="16SrRNA_methyltr_G"/>
    <property type="match status" value="1"/>
</dbReference>
<dbReference type="PIRSF" id="PIRSF003078">
    <property type="entry name" value="GidB"/>
    <property type="match status" value="1"/>
</dbReference>
<dbReference type="PANTHER" id="PTHR31760">
    <property type="entry name" value="S-ADENOSYL-L-METHIONINE-DEPENDENT METHYLTRANSFERASES SUPERFAMILY PROTEIN"/>
    <property type="match status" value="1"/>
</dbReference>
<dbReference type="InterPro" id="IPR003682">
    <property type="entry name" value="rRNA_ssu_MeTfrase_G"/>
</dbReference>
<protein>
    <recommendedName>
        <fullName evidence="6">Ribosomal RNA small subunit methyltransferase G</fullName>
        <ecNumber evidence="6">2.1.1.-</ecNumber>
    </recommendedName>
    <alternativeName>
        <fullName evidence="6">16S rRNA 7-methylguanosine methyltransferase</fullName>
        <shortName evidence="6">16S rRNA m7G methyltransferase</shortName>
    </alternativeName>
</protein>
<dbReference type="Gene3D" id="3.40.50.150">
    <property type="entry name" value="Vaccinia Virus protein VP39"/>
    <property type="match status" value="1"/>
</dbReference>
<dbReference type="RefSeq" id="WP_107586064.1">
    <property type="nucleotide sequence ID" value="NZ_PZJJ01000037.1"/>
</dbReference>
<keyword evidence="5 6" id="KW-0949">S-adenosyl-L-methionine</keyword>
<evidence type="ECO:0000256" key="5">
    <source>
        <dbReference type="ARBA" id="ARBA00022691"/>
    </source>
</evidence>
<dbReference type="SUPFAM" id="SSF53335">
    <property type="entry name" value="S-adenosyl-L-methionine-dependent methyltransferases"/>
    <property type="match status" value="1"/>
</dbReference>